<dbReference type="InterPro" id="IPR050406">
    <property type="entry name" value="FGGY_Carb_Kinase"/>
</dbReference>
<dbReference type="RefSeq" id="WP_040272543.1">
    <property type="nucleotide sequence ID" value="NZ_JROO01000016.1"/>
</dbReference>
<feature type="domain" description="Carbohydrate kinase FGGY N-terminal" evidence="5">
    <location>
        <begin position="1"/>
        <end position="242"/>
    </location>
</feature>
<evidence type="ECO:0000256" key="2">
    <source>
        <dbReference type="ARBA" id="ARBA00022629"/>
    </source>
</evidence>
<keyword evidence="2" id="KW-0859">Xylose metabolism</keyword>
<evidence type="ECO:0000313" key="8">
    <source>
        <dbReference type="Proteomes" id="UP000031675"/>
    </source>
</evidence>
<gene>
    <name evidence="7" type="ORF">LP52_09515</name>
</gene>
<keyword evidence="3" id="KW-0808">Transferase</keyword>
<keyword evidence="4 7" id="KW-0418">Kinase</keyword>
<evidence type="ECO:0000259" key="5">
    <source>
        <dbReference type="Pfam" id="PF00370"/>
    </source>
</evidence>
<dbReference type="EMBL" id="JROO01000016">
    <property type="protein sequence ID" value="KIH99082.1"/>
    <property type="molecule type" value="Genomic_DNA"/>
</dbReference>
<evidence type="ECO:0000256" key="4">
    <source>
        <dbReference type="ARBA" id="ARBA00022777"/>
    </source>
</evidence>
<dbReference type="PANTHER" id="PTHR43095:SF5">
    <property type="entry name" value="XYLULOSE KINASE"/>
    <property type="match status" value="1"/>
</dbReference>
<keyword evidence="8" id="KW-1185">Reference proteome</keyword>
<dbReference type="Pfam" id="PF00370">
    <property type="entry name" value="FGGY_N"/>
    <property type="match status" value="1"/>
</dbReference>
<dbReference type="Gene3D" id="3.30.420.40">
    <property type="match status" value="2"/>
</dbReference>
<dbReference type="InterPro" id="IPR043129">
    <property type="entry name" value="ATPase_NBD"/>
</dbReference>
<comment type="similarity">
    <text evidence="1">Belongs to the FGGY kinase family.</text>
</comment>
<dbReference type="Proteomes" id="UP000031675">
    <property type="component" value="Unassembled WGS sequence"/>
</dbReference>
<dbReference type="SUPFAM" id="SSF53067">
    <property type="entry name" value="Actin-like ATPase domain"/>
    <property type="match status" value="2"/>
</dbReference>
<accession>A0A0C2JQI0</accession>
<sequence length="486" mass="50921">MIIGVDVGTTVTKAAVFDRDGRAAAEADEPTTLHRTGGARVEQDLDEVLATVSSVVRKVAATQSEPVTAVALTGQGDGLWLRDADGRPTRRAVSWLDGRAGPLVRQWYDDGTMARVHGLTGQGMFPGAHGPLLAALDREEPETLGRSAVAGYCVDAIVQQLTGEITVDASDASLPFLDVGTRTYNSDALAQCGVSHRRGLLTEPAEPHRLFALDGRGAGLLELPEGTPVTGGPFDLPACLLGSGLSEVGDGLLTVGTTLACQVVADRVSVEPDGEPAGMWLCTDRPDRFSRAMPAMVGTAGLDWLLDLLGLGIDDVEPLLEASPPGARGVSALPFLAESGERAPFVDPWARGQLTGVNLGTERADVVRAVCESIAYAARHCLEAAGLSGNLAVCGGGSRSRAWMQVFADVLGRPVILPSDDAIGVRGATAAAWRALGEAPDEARWLAQGERIPPRPETSARYAEGYARYRAHLDSARSLWASDAPA</sequence>
<dbReference type="OrthoDB" id="9782710at2"/>
<feature type="domain" description="Carbohydrate kinase FGGY C-terminal" evidence="6">
    <location>
        <begin position="302"/>
        <end position="435"/>
    </location>
</feature>
<evidence type="ECO:0000259" key="6">
    <source>
        <dbReference type="Pfam" id="PF02782"/>
    </source>
</evidence>
<dbReference type="GO" id="GO:0042732">
    <property type="term" value="P:D-xylose metabolic process"/>
    <property type="evidence" value="ECO:0007669"/>
    <property type="project" value="UniProtKB-KW"/>
</dbReference>
<evidence type="ECO:0000256" key="1">
    <source>
        <dbReference type="ARBA" id="ARBA00009156"/>
    </source>
</evidence>
<evidence type="ECO:0000256" key="3">
    <source>
        <dbReference type="ARBA" id="ARBA00022679"/>
    </source>
</evidence>
<evidence type="ECO:0000313" key="7">
    <source>
        <dbReference type="EMBL" id="KIH99082.1"/>
    </source>
</evidence>
<comment type="caution">
    <text evidence="7">The sequence shown here is derived from an EMBL/GenBank/DDBJ whole genome shotgun (WGS) entry which is preliminary data.</text>
</comment>
<proteinExistence type="inferred from homology"/>
<dbReference type="InterPro" id="IPR000577">
    <property type="entry name" value="Carb_kinase_FGGY"/>
</dbReference>
<dbReference type="AlphaFoldDB" id="A0A0C2JQI0"/>
<keyword evidence="2" id="KW-0119">Carbohydrate metabolism</keyword>
<protein>
    <submittedName>
        <fullName evidence="7">Erythritol kinase</fullName>
    </submittedName>
</protein>
<dbReference type="Pfam" id="PF02782">
    <property type="entry name" value="FGGY_C"/>
    <property type="match status" value="1"/>
</dbReference>
<dbReference type="InterPro" id="IPR018484">
    <property type="entry name" value="FGGY_N"/>
</dbReference>
<dbReference type="GO" id="GO:0016301">
    <property type="term" value="F:kinase activity"/>
    <property type="evidence" value="ECO:0007669"/>
    <property type="project" value="UniProtKB-KW"/>
</dbReference>
<reference evidence="8" key="1">
    <citation type="journal article" date="2015" name="Chem. Biol.">
        <title>Structure, bioactivity, and resistance mechanism of streptomonomicin, an unusual lasso Peptide from an understudied halophilic actinomycete.</title>
        <authorList>
            <person name="Metelev M."/>
            <person name="Tietz J.I."/>
            <person name="Melby J.O."/>
            <person name="Blair P.M."/>
            <person name="Zhu L."/>
            <person name="Livnat I."/>
            <person name="Severinov K."/>
            <person name="Mitchell D.A."/>
        </authorList>
    </citation>
    <scope>NUCLEOTIDE SEQUENCE [LARGE SCALE GENOMIC DNA]</scope>
    <source>
        <strain evidence="8">YIM 90003</strain>
    </source>
</reference>
<organism evidence="7 8">
    <name type="scientific">Streptomonospora alba</name>
    <dbReference type="NCBI Taxonomy" id="183763"/>
    <lineage>
        <taxon>Bacteria</taxon>
        <taxon>Bacillati</taxon>
        <taxon>Actinomycetota</taxon>
        <taxon>Actinomycetes</taxon>
        <taxon>Streptosporangiales</taxon>
        <taxon>Nocardiopsidaceae</taxon>
        <taxon>Streptomonospora</taxon>
    </lineage>
</organism>
<dbReference type="PIRSF" id="PIRSF000538">
    <property type="entry name" value="GlpK"/>
    <property type="match status" value="1"/>
</dbReference>
<name>A0A0C2JQI0_9ACTN</name>
<dbReference type="PANTHER" id="PTHR43095">
    <property type="entry name" value="SUGAR KINASE"/>
    <property type="match status" value="1"/>
</dbReference>
<dbReference type="STRING" id="183763.LP52_09515"/>
<dbReference type="InterPro" id="IPR018485">
    <property type="entry name" value="FGGY_C"/>
</dbReference>